<name>A0AAV2VSB9_9VIBR</name>
<protein>
    <submittedName>
        <fullName evidence="3">Uncharacterized protein</fullName>
    </submittedName>
</protein>
<feature type="transmembrane region" description="Helical" evidence="2">
    <location>
        <begin position="195"/>
        <end position="214"/>
    </location>
</feature>
<feature type="transmembrane region" description="Helical" evidence="2">
    <location>
        <begin position="117"/>
        <end position="135"/>
    </location>
</feature>
<feature type="region of interest" description="Disordered" evidence="1">
    <location>
        <begin position="1"/>
        <end position="21"/>
    </location>
</feature>
<evidence type="ECO:0000313" key="3">
    <source>
        <dbReference type="EMBL" id="CCO47613.1"/>
    </source>
</evidence>
<accession>A0AAV2VSB9</accession>
<evidence type="ECO:0000313" key="4">
    <source>
        <dbReference type="Proteomes" id="UP000018211"/>
    </source>
</evidence>
<proteinExistence type="predicted"/>
<gene>
    <name evidence="3" type="ORF">VIBNISOn1_300038</name>
</gene>
<dbReference type="Proteomes" id="UP000018211">
    <property type="component" value="Unassembled WGS sequence"/>
</dbReference>
<dbReference type="RefSeq" id="WP_022612363.1">
    <property type="nucleotide sequence ID" value="NZ_LK391965.1"/>
</dbReference>
<feature type="transmembrane region" description="Helical" evidence="2">
    <location>
        <begin position="155"/>
        <end position="175"/>
    </location>
</feature>
<evidence type="ECO:0000256" key="1">
    <source>
        <dbReference type="SAM" id="MobiDB-lite"/>
    </source>
</evidence>
<keyword evidence="2" id="KW-0472">Membrane</keyword>
<sequence>MDMPHTDELDAQQRKANHPEPHIVDSEFLNQLENECEVLAHYAFSKGLTVPGKLMRLLNSDLSEETDMRAQQITDIYNQLAELVAPAKPQTILLMYEENKEASPFLFLGSVPLIRRMMAVALISLFSLIGLSLSGSINNENMVSSMFDLEGTDLLYVQAMLLASAAIGASFAGLFKANSYVTQGIYDPKHESSYWVRFVVGLISGITLTQLIPINLDSVAQSNDLIADSEANHAAIRITTALLGGFSANLVYNLLDRIVETLKSFITPKKVQNPAVLRQQLENQYRKEKLQFVTQLSQELLLIKQELASDENMCKEKMQDRLTQYLEILVNGEKSSAPKK</sequence>
<keyword evidence="2" id="KW-0812">Transmembrane</keyword>
<dbReference type="AlphaFoldDB" id="A0AAV2VSB9"/>
<feature type="transmembrane region" description="Helical" evidence="2">
    <location>
        <begin position="234"/>
        <end position="255"/>
    </location>
</feature>
<reference evidence="3 4" key="1">
    <citation type="journal article" date="2013" name="ISME J.">
        <title>Comparative genomics of pathogenic lineages of Vibrio nigripulchritudo identifies virulence-associated traits.</title>
        <authorList>
            <person name="Goudenege D."/>
            <person name="Labreuche Y."/>
            <person name="Krin E."/>
            <person name="Ansquer D."/>
            <person name="Mangenot S."/>
            <person name="Calteau A."/>
            <person name="Medigue C."/>
            <person name="Mazel D."/>
            <person name="Polz M.F."/>
            <person name="Le Roux F."/>
        </authorList>
    </citation>
    <scope>NUCLEOTIDE SEQUENCE [LARGE SCALE GENOMIC DNA]</scope>
    <source>
        <strain evidence="3 4">SOn1</strain>
    </source>
</reference>
<keyword evidence="2" id="KW-1133">Transmembrane helix</keyword>
<organism evidence="3 4">
    <name type="scientific">Vibrio nigripulchritudo SOn1</name>
    <dbReference type="NCBI Taxonomy" id="1238450"/>
    <lineage>
        <taxon>Bacteria</taxon>
        <taxon>Pseudomonadati</taxon>
        <taxon>Pseudomonadota</taxon>
        <taxon>Gammaproteobacteria</taxon>
        <taxon>Vibrionales</taxon>
        <taxon>Vibrionaceae</taxon>
        <taxon>Vibrio</taxon>
    </lineage>
</organism>
<comment type="caution">
    <text evidence="3">The sequence shown here is derived from an EMBL/GenBank/DDBJ whole genome shotgun (WGS) entry which is preliminary data.</text>
</comment>
<dbReference type="EMBL" id="CAOF01000121">
    <property type="protein sequence ID" value="CCO47613.1"/>
    <property type="molecule type" value="Genomic_DNA"/>
</dbReference>
<evidence type="ECO:0000256" key="2">
    <source>
        <dbReference type="SAM" id="Phobius"/>
    </source>
</evidence>